<feature type="compositionally biased region" description="Acidic residues" evidence="1">
    <location>
        <begin position="835"/>
        <end position="844"/>
    </location>
</feature>
<feature type="compositionally biased region" description="Low complexity" evidence="1">
    <location>
        <begin position="40"/>
        <end position="49"/>
    </location>
</feature>
<feature type="compositionally biased region" description="Polar residues" evidence="1">
    <location>
        <begin position="55"/>
        <end position="70"/>
    </location>
</feature>
<feature type="compositionally biased region" description="Polar residues" evidence="1">
    <location>
        <begin position="368"/>
        <end position="383"/>
    </location>
</feature>
<proteinExistence type="predicted"/>
<feature type="compositionally biased region" description="Basic and acidic residues" evidence="1">
    <location>
        <begin position="1280"/>
        <end position="1289"/>
    </location>
</feature>
<feature type="compositionally biased region" description="Basic and acidic residues" evidence="1">
    <location>
        <begin position="777"/>
        <end position="789"/>
    </location>
</feature>
<feature type="compositionally biased region" description="Basic and acidic residues" evidence="1">
    <location>
        <begin position="1230"/>
        <end position="1241"/>
    </location>
</feature>
<accession>A0A0G4HP03</accession>
<feature type="compositionally biased region" description="Low complexity" evidence="1">
    <location>
        <begin position="388"/>
        <end position="407"/>
    </location>
</feature>
<feature type="compositionally biased region" description="Polar residues" evidence="1">
    <location>
        <begin position="1306"/>
        <end position="1324"/>
    </location>
</feature>
<feature type="compositionally biased region" description="Acidic residues" evidence="1">
    <location>
        <begin position="1367"/>
        <end position="1384"/>
    </location>
</feature>
<feature type="compositionally biased region" description="Basic and acidic residues" evidence="1">
    <location>
        <begin position="823"/>
        <end position="834"/>
    </location>
</feature>
<feature type="compositionally biased region" description="Low complexity" evidence="1">
    <location>
        <begin position="86"/>
        <end position="99"/>
    </location>
</feature>
<feature type="region of interest" description="Disordered" evidence="1">
    <location>
        <begin position="466"/>
        <end position="485"/>
    </location>
</feature>
<feature type="compositionally biased region" description="Polar residues" evidence="1">
    <location>
        <begin position="157"/>
        <end position="171"/>
    </location>
</feature>
<feature type="region of interest" description="Disordered" evidence="1">
    <location>
        <begin position="146"/>
        <end position="250"/>
    </location>
</feature>
<dbReference type="VEuPathDB" id="CryptoDB:Cvel_1218"/>
<feature type="compositionally biased region" description="Polar residues" evidence="1">
    <location>
        <begin position="184"/>
        <end position="197"/>
    </location>
</feature>
<feature type="region of interest" description="Disordered" evidence="1">
    <location>
        <begin position="39"/>
        <end position="120"/>
    </location>
</feature>
<evidence type="ECO:0000313" key="2">
    <source>
        <dbReference type="EMBL" id="CEM45954.1"/>
    </source>
</evidence>
<feature type="region of interest" description="Disordered" evidence="1">
    <location>
        <begin position="1399"/>
        <end position="1418"/>
    </location>
</feature>
<feature type="region of interest" description="Disordered" evidence="1">
    <location>
        <begin position="365"/>
        <end position="447"/>
    </location>
</feature>
<feature type="compositionally biased region" description="Low complexity" evidence="1">
    <location>
        <begin position="427"/>
        <end position="444"/>
    </location>
</feature>
<sequence>MPIVVIDGKVYANFQPEEWLQTVWRPYIAKLDLERHRQMQESQAFQQQQEPPPIVQSQSHPPGGFTSSASFDGFLTHQGAPPPRQPSSTAPAQQPQAGALGWGLGQRGPPTHKDASSSGAATHAEPLVILYPPQFLRDAQTGALLQANAPPPEKTSETAQANSMQEQQQKTGSRKSSKAAVEAETQTPFLIRTGSSVRSDKGSRGSGQLAKKGNSVEVQTVQTAPIDEPPPPTSPPQNSVPVACGSPLCQPRQQHQRSSWEHTQTFCGDSCLEGQPIPEIRPEGSCGTVPRLAGGLSSPDRRRIETVGYTDSSANMNMLQSVETSPFGTSWDSPDPPPVHTVSVAAGISPLPMDERARPKFIPAASRVSGNSLQNGLRTTPNSRALYGSSADAGRASSRGAAMSAGGIFPPPTSRQQQAYSGGGNRTSSPPHRGGTSSGGSPTSLRKPINLFGAFVEMPVPELRQPAERYGGGSRHLPPLTSHRASGSREGLLVMQGNSGGPHLSPGRQRERNGTWVSASSLQHHQQNAALMARSFSAEGPINKPGTGQCSMPRLTGCSQGNDCLPPLSRQGATNLMRGGMRHPHPHNDPDENFATDHAFAAAAHAKSSNVMASLCEDSEEFVRSVHRVSPGCCRPCSPIPACRHPPPLPPPTCGACGVSTSPCGASPASPRALPCVRRPDMSSPTRTAERGRQEIVVPEDRLCVRHCAERSELCSHCCPSLLCAPPPCSSSCSPPPCCHHPCAFPKPKAESCGGGGNERRAPPSMCTCARRGRSPSGERQRERERERGGSIQKGGGTEEDGGHHRRVGDAQSGSVSAGHTQADMEKGGMKEEEKEAEDIEESPQEGAPEEGSVERFQGRRGSLNKSGSSIRSRLSQASQALSRQSPPHLDPQPQRASKRQSAQPEPCPPVTHAASAAPCCMKCPTCSPSGCGCACVDCSTGLCITETEARVLGAAEEAERDEERGFRGTFAANLQDAMRYGRGIPLPEGAVCVPGPVPVIRQGGGDPCGGVTVPGPCVTRCLDPGSPCQPAFSLPECNGRYSVKVPRCAGEESCSPATMRTVFPCAQARGEASTGKDNGKVWKEVGDLLRSVGEQLSGTEPQTVAAGEARSRRSSGDKQRQRQGSGASSLGADRRSRKKSQPEIIETVDEHSSQRPTNCIMTASGVPTPRSGVSGGGIHAVSNHRHSSVIKGCAATAAEDVLGRAMLEIAGLFDHMAATEAKPKKKQTHKDPRHSTEKRGNGPSVPSAAVHKKSSRDPAPLQGSVRGDVTPPQALPAPAREKGGDHRGSTSRRSSRSRVIGASPLQVSPELNSNSVTTSQRTETAGHKEKEGDERGREKERERGGGQISSDPEPRSVGPSRLADPNDNEEDDGALGESDLDMDGDAAMLSRLALEKSAELLGGAGTPLRGETDREDL</sequence>
<feature type="region of interest" description="Disordered" evidence="1">
    <location>
        <begin position="1093"/>
        <end position="1175"/>
    </location>
</feature>
<gene>
    <name evidence="2" type="ORF">Cvel_1218</name>
</gene>
<feature type="region of interest" description="Disordered" evidence="1">
    <location>
        <begin position="1221"/>
        <end position="1384"/>
    </location>
</feature>
<dbReference type="EMBL" id="CDMZ01003324">
    <property type="protein sequence ID" value="CEM45954.1"/>
    <property type="molecule type" value="Genomic_DNA"/>
</dbReference>
<feature type="compositionally biased region" description="Basic and acidic residues" evidence="1">
    <location>
        <begin position="1110"/>
        <end position="1121"/>
    </location>
</feature>
<feature type="region of interest" description="Disordered" evidence="1">
    <location>
        <begin position="754"/>
        <end position="909"/>
    </location>
</feature>
<feature type="compositionally biased region" description="Low complexity" evidence="1">
    <location>
        <begin position="872"/>
        <end position="886"/>
    </location>
</feature>
<name>A0A0G4HP03_9ALVE</name>
<feature type="compositionally biased region" description="Basic and acidic residues" evidence="1">
    <location>
        <begin position="1325"/>
        <end position="1345"/>
    </location>
</feature>
<reference evidence="2" key="1">
    <citation type="submission" date="2014-11" db="EMBL/GenBank/DDBJ databases">
        <authorList>
            <person name="Otto D Thomas"/>
            <person name="Naeem Raeece"/>
        </authorList>
    </citation>
    <scope>NUCLEOTIDE SEQUENCE</scope>
</reference>
<organism evidence="2">
    <name type="scientific">Chromera velia CCMP2878</name>
    <dbReference type="NCBI Taxonomy" id="1169474"/>
    <lineage>
        <taxon>Eukaryota</taxon>
        <taxon>Sar</taxon>
        <taxon>Alveolata</taxon>
        <taxon>Colpodellida</taxon>
        <taxon>Chromeraceae</taxon>
        <taxon>Chromera</taxon>
    </lineage>
</organism>
<evidence type="ECO:0000256" key="1">
    <source>
        <dbReference type="SAM" id="MobiDB-lite"/>
    </source>
</evidence>
<protein>
    <submittedName>
        <fullName evidence="2">Uncharacterized protein</fullName>
    </submittedName>
</protein>